<feature type="compositionally biased region" description="Basic and acidic residues" evidence="1">
    <location>
        <begin position="148"/>
        <end position="171"/>
    </location>
</feature>
<evidence type="ECO:0000313" key="3">
    <source>
        <dbReference type="Proteomes" id="UP001629392"/>
    </source>
</evidence>
<evidence type="ECO:0000313" key="2">
    <source>
        <dbReference type="EMBL" id="MFM0716265.1"/>
    </source>
</evidence>
<evidence type="ECO:0000256" key="1">
    <source>
        <dbReference type="SAM" id="MobiDB-lite"/>
    </source>
</evidence>
<name>A0ABW9ED30_9BURK</name>
<accession>A0ABW9ED30</accession>
<proteinExistence type="predicted"/>
<comment type="caution">
    <text evidence="2">The sequence shown here is derived from an EMBL/GenBank/DDBJ whole genome shotgun (WGS) entry which is preliminary data.</text>
</comment>
<feature type="region of interest" description="Disordered" evidence="1">
    <location>
        <begin position="148"/>
        <end position="227"/>
    </location>
</feature>
<dbReference type="EMBL" id="JAQQCL010000004">
    <property type="protein sequence ID" value="MFM0716265.1"/>
    <property type="molecule type" value="Genomic_DNA"/>
</dbReference>
<gene>
    <name evidence="2" type="ORF">PQQ73_08005</name>
</gene>
<keyword evidence="3" id="KW-1185">Reference proteome</keyword>
<evidence type="ECO:0008006" key="4">
    <source>
        <dbReference type="Google" id="ProtNLM"/>
    </source>
</evidence>
<sequence>MHIKNPKPLTVNNESFDNIINTDWGLKLKTIRKALLASAALTALLAGCATNEQGQLVIDPNKVNDVIASALAPSPPAPMVVEEAYQPMPTDVYVANVVDHDVFISGGDTYIWVVGPNGARHRQFYAHGDHRADVFHRREELHRVMANHEGRLPDHPIGADHRMGGDHHIGESRQGGGHPQMGHPGEPAPAVAGRGQPTPGPMPVAHAVAPGKPAPAARPAPKDPKKS</sequence>
<reference evidence="2 3" key="1">
    <citation type="journal article" date="2024" name="Chem. Sci.">
        <title>Discovery of megapolipeptins by genome mining of a Burkholderiales bacteria collection.</title>
        <authorList>
            <person name="Paulo B.S."/>
            <person name="Recchia M.J.J."/>
            <person name="Lee S."/>
            <person name="Fergusson C.H."/>
            <person name="Romanowski S.B."/>
            <person name="Hernandez A."/>
            <person name="Krull N."/>
            <person name="Liu D.Y."/>
            <person name="Cavanagh H."/>
            <person name="Bos A."/>
            <person name="Gray C.A."/>
            <person name="Murphy B.T."/>
            <person name="Linington R.G."/>
            <person name="Eustaquio A.S."/>
        </authorList>
    </citation>
    <scope>NUCLEOTIDE SEQUENCE [LARGE SCALE GENOMIC DNA]</scope>
    <source>
        <strain evidence="2 3">RL17-350-BIC-E</strain>
    </source>
</reference>
<dbReference type="Proteomes" id="UP001629392">
    <property type="component" value="Unassembled WGS sequence"/>
</dbReference>
<dbReference type="RefSeq" id="WP_408152644.1">
    <property type="nucleotide sequence ID" value="NZ_JAQQCJ010000008.1"/>
</dbReference>
<protein>
    <recommendedName>
        <fullName evidence="4">Lipoprotein</fullName>
    </recommendedName>
</protein>
<organism evidence="2 3">
    <name type="scientific">Paraburkholderia strydomiana</name>
    <dbReference type="NCBI Taxonomy" id="1245417"/>
    <lineage>
        <taxon>Bacteria</taxon>
        <taxon>Pseudomonadati</taxon>
        <taxon>Pseudomonadota</taxon>
        <taxon>Betaproteobacteria</taxon>
        <taxon>Burkholderiales</taxon>
        <taxon>Burkholderiaceae</taxon>
        <taxon>Paraburkholderia</taxon>
    </lineage>
</organism>